<dbReference type="Proteomes" id="UP000807716">
    <property type="component" value="Unassembled WGS sequence"/>
</dbReference>
<organism evidence="2 3">
    <name type="scientific">Actinomortierella ambigua</name>
    <dbReference type="NCBI Taxonomy" id="1343610"/>
    <lineage>
        <taxon>Eukaryota</taxon>
        <taxon>Fungi</taxon>
        <taxon>Fungi incertae sedis</taxon>
        <taxon>Mucoromycota</taxon>
        <taxon>Mortierellomycotina</taxon>
        <taxon>Mortierellomycetes</taxon>
        <taxon>Mortierellales</taxon>
        <taxon>Mortierellaceae</taxon>
        <taxon>Actinomortierella</taxon>
    </lineage>
</organism>
<dbReference type="EMBL" id="JAAAJB010000806">
    <property type="protein sequence ID" value="KAG0250951.1"/>
    <property type="molecule type" value="Genomic_DNA"/>
</dbReference>
<keyword evidence="3" id="KW-1185">Reference proteome</keyword>
<comment type="similarity">
    <text evidence="1">Belongs to the UPF0696 family.</text>
</comment>
<dbReference type="Gene3D" id="3.30.760.10">
    <property type="entry name" value="RNA Cap, Translation Initiation Factor Eif4e"/>
    <property type="match status" value="1"/>
</dbReference>
<name>A0A9P6PR63_9FUNG</name>
<proteinExistence type="inferred from homology"/>
<evidence type="ECO:0000313" key="3">
    <source>
        <dbReference type="Proteomes" id="UP000807716"/>
    </source>
</evidence>
<dbReference type="Pfam" id="PF08939">
    <property type="entry name" value="Bles03"/>
    <property type="match status" value="1"/>
</dbReference>
<dbReference type="PANTHER" id="PTHR31977">
    <property type="entry name" value="UPF0696 PROTEIN C11ORF68"/>
    <property type="match status" value="1"/>
</dbReference>
<dbReference type="InterPro" id="IPR023398">
    <property type="entry name" value="TIF_eIF4e-like"/>
</dbReference>
<comment type="caution">
    <text evidence="2">The sequence shown here is derived from an EMBL/GenBank/DDBJ whole genome shotgun (WGS) entry which is preliminary data.</text>
</comment>
<dbReference type="PANTHER" id="PTHR31977:SF1">
    <property type="entry name" value="UPF0696 PROTEIN C11ORF68"/>
    <property type="match status" value="1"/>
</dbReference>
<dbReference type="InterPro" id="IPR015034">
    <property type="entry name" value="Bles03"/>
</dbReference>
<reference evidence="2" key="1">
    <citation type="journal article" date="2020" name="Fungal Divers.">
        <title>Resolving the Mortierellaceae phylogeny through synthesis of multi-gene phylogenetics and phylogenomics.</title>
        <authorList>
            <person name="Vandepol N."/>
            <person name="Liber J."/>
            <person name="Desiro A."/>
            <person name="Na H."/>
            <person name="Kennedy M."/>
            <person name="Barry K."/>
            <person name="Grigoriev I.V."/>
            <person name="Miller A.N."/>
            <person name="O'Donnell K."/>
            <person name="Stajich J.E."/>
            <person name="Bonito G."/>
        </authorList>
    </citation>
    <scope>NUCLEOTIDE SEQUENCE</scope>
    <source>
        <strain evidence="2">BC1065</strain>
    </source>
</reference>
<evidence type="ECO:0000256" key="1">
    <source>
        <dbReference type="ARBA" id="ARBA00010568"/>
    </source>
</evidence>
<accession>A0A9P6PR63</accession>
<dbReference type="AlphaFoldDB" id="A0A9P6PR63"/>
<dbReference type="OrthoDB" id="10067381at2759"/>
<dbReference type="SUPFAM" id="SSF55418">
    <property type="entry name" value="eIF4e-like"/>
    <property type="match status" value="1"/>
</dbReference>
<evidence type="ECO:0000313" key="2">
    <source>
        <dbReference type="EMBL" id="KAG0250951.1"/>
    </source>
</evidence>
<gene>
    <name evidence="2" type="ORF">DFQ27_009120</name>
</gene>
<protein>
    <submittedName>
        <fullName evidence="2">Uncharacterized protein</fullName>
    </submittedName>
</protein>
<sequence>MSAAGPTQIPSQTFDEYWLWARSPTRGFQGGQRTGKWMLFYDKSVLDEKWAMVRQMVEQDRLGGLAKCSTALGNSNATSAKTGVIIVYTPDYQNQEEVYEVAVTLHETMQYHRTMYYKSDEQTLAGVYAKHGSTKNHIYRYPL</sequence>